<organism evidence="4 5">
    <name type="scientific">Nocardioides guangzhouensis</name>
    <dbReference type="NCBI Taxonomy" id="2497878"/>
    <lineage>
        <taxon>Bacteria</taxon>
        <taxon>Bacillati</taxon>
        <taxon>Actinomycetota</taxon>
        <taxon>Actinomycetes</taxon>
        <taxon>Propionibacteriales</taxon>
        <taxon>Nocardioidaceae</taxon>
        <taxon>Nocardioides</taxon>
    </lineage>
</organism>
<evidence type="ECO:0000313" key="4">
    <source>
        <dbReference type="EMBL" id="RYP86821.1"/>
    </source>
</evidence>
<feature type="compositionally biased region" description="Low complexity" evidence="1">
    <location>
        <begin position="33"/>
        <end position="45"/>
    </location>
</feature>
<name>A0A4Q4ZH56_9ACTN</name>
<reference evidence="4 5" key="1">
    <citation type="submission" date="2019-01" db="EMBL/GenBank/DDBJ databases">
        <title>Nocardioides guangzhouensis sp. nov., an actinobacterium isolated from soil.</title>
        <authorList>
            <person name="Fu Y."/>
            <person name="Cai Y."/>
            <person name="Lin Z."/>
            <person name="Chen P."/>
        </authorList>
    </citation>
    <scope>NUCLEOTIDE SEQUENCE [LARGE SCALE GENOMIC DNA]</scope>
    <source>
        <strain evidence="4 5">130</strain>
    </source>
</reference>
<dbReference type="OrthoDB" id="3789819at2"/>
<dbReference type="Pfam" id="PF19843">
    <property type="entry name" value="DUF6318"/>
    <property type="match status" value="1"/>
</dbReference>
<keyword evidence="5" id="KW-1185">Reference proteome</keyword>
<feature type="signal peptide" evidence="2">
    <location>
        <begin position="1"/>
        <end position="19"/>
    </location>
</feature>
<dbReference type="Proteomes" id="UP000295198">
    <property type="component" value="Unassembled WGS sequence"/>
</dbReference>
<keyword evidence="2" id="KW-0732">Signal</keyword>
<feature type="chain" id="PRO_5038895434" description="DUF6318 domain-containing protein" evidence="2">
    <location>
        <begin position="20"/>
        <end position="180"/>
    </location>
</feature>
<dbReference type="InterPro" id="IPR046281">
    <property type="entry name" value="DUF6318"/>
</dbReference>
<dbReference type="EMBL" id="SDKM01000009">
    <property type="protein sequence ID" value="RYP86821.1"/>
    <property type="molecule type" value="Genomic_DNA"/>
</dbReference>
<protein>
    <recommendedName>
        <fullName evidence="3">DUF6318 domain-containing protein</fullName>
    </recommendedName>
</protein>
<accession>A0A4Q4ZH56</accession>
<comment type="caution">
    <text evidence="4">The sequence shown here is derived from an EMBL/GenBank/DDBJ whole genome shotgun (WGS) entry which is preliminary data.</text>
</comment>
<evidence type="ECO:0000259" key="3">
    <source>
        <dbReference type="Pfam" id="PF19843"/>
    </source>
</evidence>
<dbReference type="RefSeq" id="WP_134715823.1">
    <property type="nucleotide sequence ID" value="NZ_SDKM01000009.1"/>
</dbReference>
<evidence type="ECO:0000256" key="1">
    <source>
        <dbReference type="SAM" id="MobiDB-lite"/>
    </source>
</evidence>
<gene>
    <name evidence="4" type="ORF">EKO23_07540</name>
</gene>
<evidence type="ECO:0000256" key="2">
    <source>
        <dbReference type="SAM" id="SignalP"/>
    </source>
</evidence>
<feature type="domain" description="DUF6318" evidence="3">
    <location>
        <begin position="43"/>
        <end position="174"/>
    </location>
</feature>
<dbReference type="AlphaFoldDB" id="A0A4Q4ZH56"/>
<feature type="region of interest" description="Disordered" evidence="1">
    <location>
        <begin position="24"/>
        <end position="50"/>
    </location>
</feature>
<sequence length="180" mass="19049">MNVRRWLAAACCVPLFGLAGCSDDEPQAQPKDPVSTSSTPSTEPPRQSAEFTRSAAKLFVAHWINTFNSAVLSGETSALAGLGDPGCDACGDLVDTIDDIYAAGGHVESAGWRADRYSDTALTEPSDASVRVLMKLSPQTIYRSKNGKPDKTTGGEGTAVFSLHWSDGTWQVTDLKQAPA</sequence>
<evidence type="ECO:0000313" key="5">
    <source>
        <dbReference type="Proteomes" id="UP000295198"/>
    </source>
</evidence>
<dbReference type="PROSITE" id="PS51257">
    <property type="entry name" value="PROKAR_LIPOPROTEIN"/>
    <property type="match status" value="1"/>
</dbReference>
<proteinExistence type="predicted"/>